<feature type="transmembrane region" description="Helical" evidence="1">
    <location>
        <begin position="381"/>
        <end position="404"/>
    </location>
</feature>
<feature type="transmembrane region" description="Helical" evidence="1">
    <location>
        <begin position="287"/>
        <end position="307"/>
    </location>
</feature>
<dbReference type="Proteomes" id="UP001203212">
    <property type="component" value="Unassembled WGS sequence"/>
</dbReference>
<feature type="transmembrane region" description="Helical" evidence="1">
    <location>
        <begin position="707"/>
        <end position="725"/>
    </location>
</feature>
<accession>A0ABT0L3G3</accession>
<proteinExistence type="predicted"/>
<dbReference type="RefSeq" id="WP_188842236.1">
    <property type="nucleotide sequence ID" value="NZ_BMOT01000008.1"/>
</dbReference>
<organism evidence="2 3">
    <name type="scientific">Shewanella aestuarii</name>
    <dbReference type="NCBI Taxonomy" id="1028752"/>
    <lineage>
        <taxon>Bacteria</taxon>
        <taxon>Pseudomonadati</taxon>
        <taxon>Pseudomonadota</taxon>
        <taxon>Gammaproteobacteria</taxon>
        <taxon>Alteromonadales</taxon>
        <taxon>Shewanellaceae</taxon>
        <taxon>Shewanella</taxon>
    </lineage>
</organism>
<dbReference type="SUPFAM" id="SSF82866">
    <property type="entry name" value="Multidrug efflux transporter AcrB transmembrane domain"/>
    <property type="match status" value="2"/>
</dbReference>
<evidence type="ECO:0000256" key="1">
    <source>
        <dbReference type="SAM" id="Phobius"/>
    </source>
</evidence>
<feature type="transmembrane region" description="Helical" evidence="1">
    <location>
        <begin position="680"/>
        <end position="701"/>
    </location>
</feature>
<evidence type="ECO:0000313" key="2">
    <source>
        <dbReference type="EMBL" id="MCL1118254.1"/>
    </source>
</evidence>
<feature type="transmembrane region" description="Helical" evidence="1">
    <location>
        <begin position="763"/>
        <end position="787"/>
    </location>
</feature>
<dbReference type="PANTHER" id="PTHR33406">
    <property type="entry name" value="MEMBRANE PROTEIN MJ1562-RELATED"/>
    <property type="match status" value="1"/>
</dbReference>
<keyword evidence="1" id="KW-0812">Transmembrane</keyword>
<keyword evidence="3" id="KW-1185">Reference proteome</keyword>
<feature type="transmembrane region" description="Helical" evidence="1">
    <location>
        <begin position="313"/>
        <end position="331"/>
    </location>
</feature>
<dbReference type="PANTHER" id="PTHR33406:SF13">
    <property type="entry name" value="MEMBRANE PROTEIN YDFJ"/>
    <property type="match status" value="1"/>
</dbReference>
<feature type="transmembrane region" description="Helical" evidence="1">
    <location>
        <begin position="737"/>
        <end position="757"/>
    </location>
</feature>
<feature type="transmembrane region" description="Helical" evidence="1">
    <location>
        <begin position="261"/>
        <end position="280"/>
    </location>
</feature>
<dbReference type="EMBL" id="JAKILK010000008">
    <property type="protein sequence ID" value="MCL1118254.1"/>
    <property type="molecule type" value="Genomic_DNA"/>
</dbReference>
<keyword evidence="1" id="KW-0472">Membrane</keyword>
<comment type="caution">
    <text evidence="2">The sequence shown here is derived from an EMBL/GenBank/DDBJ whole genome shotgun (WGS) entry which is preliminary data.</text>
</comment>
<sequence>MTRKPVKSHLISAKWRFAIWCLLFSSVVIYGINLWQSGAKVQSDILAMLPHLQQDELTRNALQQVENRLANQVYVAIVSSQKDTAINAAQTLMSQLQQDPHQAFSQVTSASNGNMNALGKWYFDHRFKLLTADQQDALATKQLDGLIAKAQQQLYSAFGIANSQLISQDPLLLFSDNMLALTSSSSLRQEQGILFNQQANQTAAIVIAKGAQSAFNPNAQQQQLAALNHAFAAIDGGDVQILKAGALFHAQAATESAKQEITFIGGLSLIGVVILVWLGFRTLMPLHLALLTLSSGFVLALVATLSLFNELHLLTLVFGTSLIGIAIDYSFHFYCEKLNHPQHNANQIIDDILPAMTLALATSSLAFIGIGFTPFPGMQQVAVFCAAGLFGAYITLVLAFPLLANKPLKPSNALSWAQYYLHLVAKISAKPGVNWTGFCVIGLVSFTGLLQLQHNDDIRHLQQSPQQITDEENQLRHWLSGGTDNQFILVSAANETDLLEALHQLASTLELAVNQDELTHFFSLASLLPSLSQQQKNYQLQGLIYQQHLPEIIDQLGLNDVSGLLNQSLQTAYIQAQPANLTPDGLLALGDSALKDLWLTSENKGAVGAIVLLTGINNLDGLTKRINHTQLNDAKVKLVDKVGDISNLMGQYRQFTLMLLLGVLIIASVIFCIKYPIKLALAVIGVPTLAIILTLSSLGILASPFSLFHALALILVLGIGIDYSLFFAEAKRTSRGVMMAIFMSACSTLLAFGLLAFSQTNAIHFFGLTLLLGIGYTFLLAPFMTLITRKTH</sequence>
<evidence type="ECO:0000313" key="3">
    <source>
        <dbReference type="Proteomes" id="UP001203212"/>
    </source>
</evidence>
<dbReference type="Gene3D" id="1.20.1640.10">
    <property type="entry name" value="Multidrug efflux transporter AcrB transmembrane domain"/>
    <property type="match status" value="2"/>
</dbReference>
<name>A0ABT0L3G3_9GAMM</name>
<feature type="transmembrane region" description="Helical" evidence="1">
    <location>
        <begin position="655"/>
        <end position="673"/>
    </location>
</feature>
<gene>
    <name evidence="2" type="ORF">L2689_13515</name>
</gene>
<feature type="transmembrane region" description="Helical" evidence="1">
    <location>
        <begin position="352"/>
        <end position="375"/>
    </location>
</feature>
<reference evidence="2 3" key="1">
    <citation type="submission" date="2022-01" db="EMBL/GenBank/DDBJ databases">
        <title>Whole genome-based taxonomy of the Shewanellaceae.</title>
        <authorList>
            <person name="Martin-Rodriguez A.J."/>
        </authorList>
    </citation>
    <scope>NUCLEOTIDE SEQUENCE [LARGE SCALE GENOMIC DNA]</scope>
    <source>
        <strain evidence="2 3">JCM 17801</strain>
    </source>
</reference>
<dbReference type="InterPro" id="IPR050545">
    <property type="entry name" value="Mycobact_MmpL"/>
</dbReference>
<keyword evidence="1" id="KW-1133">Transmembrane helix</keyword>
<protein>
    <submittedName>
        <fullName evidence="2">Transporter permease</fullName>
    </submittedName>
</protein>